<protein>
    <submittedName>
        <fullName evidence="2">ARAD1D30800p</fullName>
    </submittedName>
</protein>
<dbReference type="GO" id="GO:0005680">
    <property type="term" value="C:anaphase-promoting complex"/>
    <property type="evidence" value="ECO:0007669"/>
    <property type="project" value="InterPro"/>
</dbReference>
<gene>
    <name evidence="2" type="ORF">GNLVRS02_ARAD1D30800g</name>
</gene>
<sequence length="243" mass="27786">MLLGPSRAHTLRNSLEGGQSLDDREAQREARLYAIRTRGYDYLRPPGVTKTMEAMAEEQYAEGQEFTELDNFGDSNGDQITEEQSEQHIPEPQTPQGIHGDDQVAQQGPIENEIGDERMHNDMGQDAELDMEERDLDAEVPEAEPEEYPDDDMDGDLDAEIPEAYDDDYDDEAYDQGFMVEEEYTEDENTSLQIQRPPETPSNRPSSVVQQIIEDNEHQTSVVIPEDDGREEEEAEEWYYDSD</sequence>
<feature type="region of interest" description="Disordered" evidence="1">
    <location>
        <begin position="1"/>
        <end position="25"/>
    </location>
</feature>
<organism evidence="2">
    <name type="scientific">Blastobotrys adeninivorans</name>
    <name type="common">Yeast</name>
    <name type="synonym">Arxula adeninivorans</name>
    <dbReference type="NCBI Taxonomy" id="409370"/>
    <lineage>
        <taxon>Eukaryota</taxon>
        <taxon>Fungi</taxon>
        <taxon>Dikarya</taxon>
        <taxon>Ascomycota</taxon>
        <taxon>Saccharomycotina</taxon>
        <taxon>Dipodascomycetes</taxon>
        <taxon>Dipodascales</taxon>
        <taxon>Trichomonascaceae</taxon>
        <taxon>Blastobotrys</taxon>
    </lineage>
</organism>
<evidence type="ECO:0000256" key="1">
    <source>
        <dbReference type="SAM" id="MobiDB-lite"/>
    </source>
</evidence>
<reference evidence="2" key="1">
    <citation type="submission" date="2014-02" db="EMBL/GenBank/DDBJ databases">
        <authorList>
            <person name="Genoscope - CEA"/>
        </authorList>
    </citation>
    <scope>NUCLEOTIDE SEQUENCE</scope>
    <source>
        <strain evidence="2">LS3</strain>
    </source>
</reference>
<proteinExistence type="predicted"/>
<dbReference type="EMBL" id="HG937694">
    <property type="protein sequence ID" value="CDP38264.1"/>
    <property type="molecule type" value="Genomic_DNA"/>
</dbReference>
<dbReference type="InterPro" id="IPR008402">
    <property type="entry name" value="APC_su15/mnd2"/>
</dbReference>
<dbReference type="AlphaFoldDB" id="A0A060TBV9"/>
<name>A0A060TBV9_BLAAD</name>
<dbReference type="GO" id="GO:0031145">
    <property type="term" value="P:anaphase-promoting complex-dependent catabolic process"/>
    <property type="evidence" value="ECO:0007669"/>
    <property type="project" value="InterPro"/>
</dbReference>
<reference evidence="2" key="2">
    <citation type="submission" date="2014-06" db="EMBL/GenBank/DDBJ databases">
        <title>The complete genome of Blastobotrys (Arxula) adeninivorans LS3 - a yeast of biotechnological interest.</title>
        <authorList>
            <person name="Kunze G."/>
            <person name="Gaillardin C."/>
            <person name="Czernicka M."/>
            <person name="Durrens P."/>
            <person name="Martin T."/>
            <person name="Boer E."/>
            <person name="Gabaldon T."/>
            <person name="Cruz J."/>
            <person name="Talla E."/>
            <person name="Marck C."/>
            <person name="Goffeau A."/>
            <person name="Barbe V."/>
            <person name="Baret P."/>
            <person name="Baronian K."/>
            <person name="Beier S."/>
            <person name="Bleykasten C."/>
            <person name="Bode R."/>
            <person name="Casaregola S."/>
            <person name="Despons L."/>
            <person name="Fairhead C."/>
            <person name="Giersberg M."/>
            <person name="Gierski P."/>
            <person name="Hahnel U."/>
            <person name="Hartmann A."/>
            <person name="Jankowska D."/>
            <person name="Jubin C."/>
            <person name="Jung P."/>
            <person name="Lafontaine I."/>
            <person name="Leh-Louis V."/>
            <person name="Lemaire M."/>
            <person name="Marcet-Houben M."/>
            <person name="Mascher M."/>
            <person name="Morel G."/>
            <person name="Richard G.-F."/>
            <person name="Riechen J."/>
            <person name="Sacerdot C."/>
            <person name="Sarkar A."/>
            <person name="Savel G."/>
            <person name="Schacherer J."/>
            <person name="Sherman D."/>
            <person name="Straub M.-L."/>
            <person name="Stein N."/>
            <person name="Thierry A."/>
            <person name="Trautwein-Schult A."/>
            <person name="Westhof E."/>
            <person name="Worch S."/>
            <person name="Dujon B."/>
            <person name="Souciet J.-L."/>
            <person name="Wincker P."/>
            <person name="Scholz U."/>
            <person name="Neuveglise N."/>
        </authorList>
    </citation>
    <scope>NUCLEOTIDE SEQUENCE</scope>
    <source>
        <strain evidence="2">LS3</strain>
    </source>
</reference>
<feature type="compositionally biased region" description="Polar residues" evidence="1">
    <location>
        <begin position="201"/>
        <end position="210"/>
    </location>
</feature>
<accession>A0A060TBV9</accession>
<feature type="compositionally biased region" description="Acidic residues" evidence="1">
    <location>
        <begin position="125"/>
        <end position="189"/>
    </location>
</feature>
<feature type="region of interest" description="Disordered" evidence="1">
    <location>
        <begin position="61"/>
        <end position="243"/>
    </location>
</feature>
<dbReference type="Pfam" id="PF05841">
    <property type="entry name" value="Apc15p"/>
    <property type="match status" value="1"/>
</dbReference>
<evidence type="ECO:0000313" key="2">
    <source>
        <dbReference type="EMBL" id="CDP38264.1"/>
    </source>
</evidence>
<feature type="compositionally biased region" description="Acidic residues" evidence="1">
    <location>
        <begin position="225"/>
        <end position="243"/>
    </location>
</feature>